<evidence type="ECO:0000313" key="5">
    <source>
        <dbReference type="Proteomes" id="UP000828390"/>
    </source>
</evidence>
<reference evidence="4" key="1">
    <citation type="journal article" date="2019" name="bioRxiv">
        <title>The Genome of the Zebra Mussel, Dreissena polymorpha: A Resource for Invasive Species Research.</title>
        <authorList>
            <person name="McCartney M.A."/>
            <person name="Auch B."/>
            <person name="Kono T."/>
            <person name="Mallez S."/>
            <person name="Zhang Y."/>
            <person name="Obille A."/>
            <person name="Becker A."/>
            <person name="Abrahante J.E."/>
            <person name="Garbe J."/>
            <person name="Badalamenti J.P."/>
            <person name="Herman A."/>
            <person name="Mangelson H."/>
            <person name="Liachko I."/>
            <person name="Sullivan S."/>
            <person name="Sone E.D."/>
            <person name="Koren S."/>
            <person name="Silverstein K.A.T."/>
            <person name="Beckman K.B."/>
            <person name="Gohl D.M."/>
        </authorList>
    </citation>
    <scope>NUCLEOTIDE SEQUENCE</scope>
    <source>
        <strain evidence="4">Duluth1</strain>
        <tissue evidence="4">Whole animal</tissue>
    </source>
</reference>
<gene>
    <name evidence="4" type="ORF">DPMN_066774</name>
</gene>
<dbReference type="InterPro" id="IPR035437">
    <property type="entry name" value="SNase_OB-fold_sf"/>
</dbReference>
<dbReference type="EMBL" id="JAIWYP010000014">
    <property type="protein sequence ID" value="KAH3707370.1"/>
    <property type="molecule type" value="Genomic_DNA"/>
</dbReference>
<dbReference type="Gene3D" id="2.40.50.90">
    <property type="match status" value="1"/>
</dbReference>
<evidence type="ECO:0000256" key="2">
    <source>
        <dbReference type="SAM" id="MobiDB-lite"/>
    </source>
</evidence>
<feature type="compositionally biased region" description="Polar residues" evidence="2">
    <location>
        <begin position="225"/>
        <end position="234"/>
    </location>
</feature>
<dbReference type="Gene3D" id="2.30.30.140">
    <property type="match status" value="1"/>
</dbReference>
<feature type="compositionally biased region" description="Polar residues" evidence="2">
    <location>
        <begin position="366"/>
        <end position="387"/>
    </location>
</feature>
<keyword evidence="5" id="KW-1185">Reference proteome</keyword>
<feature type="compositionally biased region" description="Polar residues" evidence="2">
    <location>
        <begin position="329"/>
        <end position="344"/>
    </location>
</feature>
<accession>A0A9D3YU52</accession>
<dbReference type="AlphaFoldDB" id="A0A9D3YU52"/>
<dbReference type="PANTHER" id="PTHR16442:SF1">
    <property type="entry name" value="RING FINGER PROTEIN 17"/>
    <property type="match status" value="1"/>
</dbReference>
<feature type="domain" description="Tudor" evidence="3">
    <location>
        <begin position="62"/>
        <end position="123"/>
    </location>
</feature>
<feature type="compositionally biased region" description="Polar residues" evidence="2">
    <location>
        <begin position="679"/>
        <end position="715"/>
    </location>
</feature>
<evidence type="ECO:0000256" key="1">
    <source>
        <dbReference type="SAM" id="Coils"/>
    </source>
</evidence>
<feature type="compositionally biased region" description="Polar residues" evidence="2">
    <location>
        <begin position="287"/>
        <end position="314"/>
    </location>
</feature>
<feature type="compositionally biased region" description="Basic and acidic residues" evidence="2">
    <location>
        <begin position="475"/>
        <end position="491"/>
    </location>
</feature>
<dbReference type="InterPro" id="IPR002999">
    <property type="entry name" value="Tudor"/>
</dbReference>
<feature type="coiled-coil region" evidence="1">
    <location>
        <begin position="737"/>
        <end position="772"/>
    </location>
</feature>
<dbReference type="Pfam" id="PF00567">
    <property type="entry name" value="TUDOR"/>
    <property type="match status" value="1"/>
</dbReference>
<proteinExistence type="predicted"/>
<reference evidence="4" key="2">
    <citation type="submission" date="2020-11" db="EMBL/GenBank/DDBJ databases">
        <authorList>
            <person name="McCartney M.A."/>
            <person name="Auch B."/>
            <person name="Kono T."/>
            <person name="Mallez S."/>
            <person name="Becker A."/>
            <person name="Gohl D.M."/>
            <person name="Silverstein K.A.T."/>
            <person name="Koren S."/>
            <person name="Bechman K.B."/>
            <person name="Herman A."/>
            <person name="Abrahante J.E."/>
            <person name="Garbe J."/>
        </authorList>
    </citation>
    <scope>NUCLEOTIDE SEQUENCE</scope>
    <source>
        <strain evidence="4">Duluth1</strain>
        <tissue evidence="4">Whole animal</tissue>
    </source>
</reference>
<evidence type="ECO:0000313" key="4">
    <source>
        <dbReference type="EMBL" id="KAH3707370.1"/>
    </source>
</evidence>
<feature type="compositionally biased region" description="Polar residues" evidence="2">
    <location>
        <begin position="426"/>
        <end position="460"/>
    </location>
</feature>
<name>A0A9D3YU52_DREPO</name>
<dbReference type="SMART" id="SM00333">
    <property type="entry name" value="TUDOR"/>
    <property type="match status" value="1"/>
</dbReference>
<evidence type="ECO:0000259" key="3">
    <source>
        <dbReference type="SMART" id="SM00333"/>
    </source>
</evidence>
<dbReference type="Proteomes" id="UP000828390">
    <property type="component" value="Unassembled WGS sequence"/>
</dbReference>
<keyword evidence="1" id="KW-0175">Coiled coil</keyword>
<feature type="region of interest" description="Disordered" evidence="2">
    <location>
        <begin position="627"/>
        <end position="716"/>
    </location>
</feature>
<protein>
    <recommendedName>
        <fullName evidence="3">Tudor domain-containing protein</fullName>
    </recommendedName>
</protein>
<feature type="compositionally biased region" description="Polar residues" evidence="2">
    <location>
        <begin position="649"/>
        <end position="664"/>
    </location>
</feature>
<feature type="region of interest" description="Disordered" evidence="2">
    <location>
        <begin position="779"/>
        <end position="847"/>
    </location>
</feature>
<dbReference type="SUPFAM" id="SSF63748">
    <property type="entry name" value="Tudor/PWWP/MBT"/>
    <property type="match status" value="1"/>
</dbReference>
<comment type="caution">
    <text evidence="4">The sequence shown here is derived from an EMBL/GenBank/DDBJ whole genome shotgun (WGS) entry which is preliminary data.</text>
</comment>
<organism evidence="4 5">
    <name type="scientific">Dreissena polymorpha</name>
    <name type="common">Zebra mussel</name>
    <name type="synonym">Mytilus polymorpha</name>
    <dbReference type="NCBI Taxonomy" id="45954"/>
    <lineage>
        <taxon>Eukaryota</taxon>
        <taxon>Metazoa</taxon>
        <taxon>Spiralia</taxon>
        <taxon>Lophotrochozoa</taxon>
        <taxon>Mollusca</taxon>
        <taxon>Bivalvia</taxon>
        <taxon>Autobranchia</taxon>
        <taxon>Heteroconchia</taxon>
        <taxon>Euheterodonta</taxon>
        <taxon>Imparidentia</taxon>
        <taxon>Neoheterodontei</taxon>
        <taxon>Myida</taxon>
        <taxon>Dreissenoidea</taxon>
        <taxon>Dreissenidae</taxon>
        <taxon>Dreissena</taxon>
    </lineage>
</organism>
<feature type="region of interest" description="Disordered" evidence="2">
    <location>
        <begin position="223"/>
        <end position="387"/>
    </location>
</feature>
<sequence>MSGEEGRPMLPFMLSGRVTQVVDPHNFWMQLWTSESLHHFEQLQQSLEQFCEQSFSPLSDLDDLQEGDMVLVECSPGDQPHWRRGIITRIMSRQDSVDVIFIDYGYTEMTSRDHLCAEFPGAFKALPQQAVRCTLAGVVPISKSWTSRSTKIFQQLTGSKILQVLVVHYDDSYHYYKVALYPGNEDNAVSVSHSLMEEEVAMGNTEEEIPEVAGDVPAFMDKFLSGSSPTGSTSDKSDKAEALSPTKYTTTNCDKSPLPSNEKYIPPHVKNPGVTSGALPPGYEKQQAPNSGYAKQSVQAPNSGYAKQSVQQGYGANPVAFSTGYEKQPAQNSGYSQQPVQSSYGKPGPDSAYVKHSSESDKHGGSRQQTTPPRSFNYHGNYSRTPNKLQTSSAIEIKEKIANDFFPFDNVSVYPPSPVSPSRSPNKASLSHSNRQGQGSYFSRSPPGSINNQRINNNKPSGDENSDDGQVLRNGKREERKDTIYHRKPEGRSNFPPASPVTHTFEPSFMANKSNSATHPSPFRSPIKSDTRYINATAQGPPRLDMEAASGIVPTFYAQQPPRMHHHHHNTAMENLSNLPSVTKPELITPGYYQSHMNQPPINYLPPPPPDFNSPSPAKIVSFSHPVRSPNVPFLGNSTRNDQYERSSEPNYNSNINCDTTTDSKYPPPKNGLDRNLTRNEGNSIPNSGQNKRYNSSTTPTKYVRQNSNKWTPTTPDDEAIESFNFSEFDHTQALSKDHLNERVQREKRQALQEEAAEVERESKEQAKLTELARFGTRSSLSDHENPYGEIEDAAGAFDSPANDYTTNYEPKGLPVHKAGRSSEEHESSTGQCVRVTDQGLYREAVM</sequence>
<feature type="region of interest" description="Disordered" evidence="2">
    <location>
        <begin position="416"/>
        <end position="500"/>
    </location>
</feature>
<dbReference type="PANTHER" id="PTHR16442">
    <property type="entry name" value="RING FINGER PROTEIN 17"/>
    <property type="match status" value="1"/>
</dbReference>